<sequence>MKKIYSTLERIITEENLKDKILIDKDYKFTDDVRKQKFNHILEDAINDKINTRDLNTQKDQKKCLDKISYDINNNQKITKNIKNNDKIQKSSEIKENKNEYNKKINI</sequence>
<comment type="caution">
    <text evidence="1">The sequence shown here is derived from an EMBL/GenBank/DDBJ whole genome shotgun (WGS) entry which is preliminary data.</text>
</comment>
<gene>
    <name evidence="1" type="ORF">OC680_01855</name>
</gene>
<name>A0ABT9DEI2_9MOLU</name>
<evidence type="ECO:0000313" key="2">
    <source>
        <dbReference type="Proteomes" id="UP001172036"/>
    </source>
</evidence>
<keyword evidence="2" id="KW-1185">Reference proteome</keyword>
<reference evidence="1 2" key="1">
    <citation type="journal article" date="2023" name="Int. J. Syst. Evol. Microbiol.">
        <title>The observation of taxonomic boundaries for the 16SrII and 16SrXXV phytoplasmas using genome-based delimitation.</title>
        <authorList>
            <person name="Rodrigues Jardim B."/>
            <person name="Tran-Nguyen L.T.T."/>
            <person name="Gambley C."/>
            <person name="Al-Sadi A.M."/>
            <person name="Al-Subhi A.M."/>
            <person name="Foissac X."/>
            <person name="Salar P."/>
            <person name="Cai H."/>
            <person name="Yang J.Y."/>
            <person name="Davis R."/>
            <person name="Jones L."/>
            <person name="Rodoni B."/>
            <person name="Constable F.E."/>
        </authorList>
    </citation>
    <scope>NUCLEOTIDE SEQUENCE [LARGE SCALE GENOMIC DNA]</scope>
    <source>
        <strain evidence="1">BAWM-155c</strain>
    </source>
</reference>
<evidence type="ECO:0000313" key="1">
    <source>
        <dbReference type="EMBL" id="MDO8168218.1"/>
    </source>
</evidence>
<dbReference type="RefSeq" id="WP_304515423.1">
    <property type="nucleotide sequence ID" value="NZ_JAOSID010000008.1"/>
</dbReference>
<proteinExistence type="predicted"/>
<protein>
    <submittedName>
        <fullName evidence="1">Uncharacterized protein</fullName>
    </submittedName>
</protein>
<dbReference type="EMBL" id="JAOSID010000008">
    <property type="protein sequence ID" value="MDO8168218.1"/>
    <property type="molecule type" value="Genomic_DNA"/>
</dbReference>
<accession>A0ABT9DEI2</accession>
<organism evidence="1 2">
    <name type="scientific">Candidatus Phytoplasma melaleucae</name>
    <dbReference type="NCBI Taxonomy" id="2982630"/>
    <lineage>
        <taxon>Bacteria</taxon>
        <taxon>Bacillati</taxon>
        <taxon>Mycoplasmatota</taxon>
        <taxon>Mollicutes</taxon>
        <taxon>Acholeplasmatales</taxon>
        <taxon>Acholeplasmataceae</taxon>
        <taxon>Candidatus Phytoplasma</taxon>
    </lineage>
</organism>
<dbReference type="Proteomes" id="UP001172036">
    <property type="component" value="Unassembled WGS sequence"/>
</dbReference>